<feature type="transmembrane region" description="Helical" evidence="9">
    <location>
        <begin position="348"/>
        <end position="370"/>
    </location>
</feature>
<feature type="transmembrane region" description="Helical" evidence="9">
    <location>
        <begin position="101"/>
        <end position="122"/>
    </location>
</feature>
<name>A0ABT5UKG4_9GAMM</name>
<feature type="transmembrane region" description="Helical" evidence="9">
    <location>
        <begin position="143"/>
        <end position="165"/>
    </location>
</feature>
<dbReference type="Gene3D" id="1.20.1250.20">
    <property type="entry name" value="MFS general substrate transporter like domains"/>
    <property type="match status" value="1"/>
</dbReference>
<gene>
    <name evidence="11" type="ORF">ORQ98_26540</name>
</gene>
<comment type="similarity">
    <text evidence="2">Belongs to the major facilitator superfamily. Metabolite:H+ Symporter (MHS) family (TC 2.A.1.6) family.</text>
</comment>
<proteinExistence type="inferred from homology"/>
<keyword evidence="7 9" id="KW-1133">Transmembrane helix</keyword>
<dbReference type="PANTHER" id="PTHR43528">
    <property type="entry name" value="ALPHA-KETOGLUTARATE PERMEASE"/>
    <property type="match status" value="1"/>
</dbReference>
<dbReference type="InterPro" id="IPR005829">
    <property type="entry name" value="Sugar_transporter_CS"/>
</dbReference>
<dbReference type="InterPro" id="IPR051084">
    <property type="entry name" value="H+-coupled_symporters"/>
</dbReference>
<keyword evidence="6" id="KW-0769">Symport</keyword>
<evidence type="ECO:0000256" key="4">
    <source>
        <dbReference type="ARBA" id="ARBA00022475"/>
    </source>
</evidence>
<dbReference type="InterPro" id="IPR036259">
    <property type="entry name" value="MFS_trans_sf"/>
</dbReference>
<feature type="transmembrane region" description="Helical" evidence="9">
    <location>
        <begin position="217"/>
        <end position="236"/>
    </location>
</feature>
<evidence type="ECO:0000256" key="9">
    <source>
        <dbReference type="SAM" id="Phobius"/>
    </source>
</evidence>
<accession>A0ABT5UKG4</accession>
<evidence type="ECO:0000256" key="8">
    <source>
        <dbReference type="ARBA" id="ARBA00023136"/>
    </source>
</evidence>
<dbReference type="PROSITE" id="PS50850">
    <property type="entry name" value="MFS"/>
    <property type="match status" value="1"/>
</dbReference>
<dbReference type="PANTHER" id="PTHR43528:SF1">
    <property type="entry name" value="ALPHA-KETOGLUTARATE PERMEASE"/>
    <property type="match status" value="1"/>
</dbReference>
<dbReference type="InterPro" id="IPR011701">
    <property type="entry name" value="MFS"/>
</dbReference>
<dbReference type="Proteomes" id="UP001528823">
    <property type="component" value="Unassembled WGS sequence"/>
</dbReference>
<evidence type="ECO:0000256" key="3">
    <source>
        <dbReference type="ARBA" id="ARBA00022448"/>
    </source>
</evidence>
<feature type="domain" description="Major facilitator superfamily (MFS) profile" evidence="10">
    <location>
        <begin position="6"/>
        <end position="401"/>
    </location>
</feature>
<comment type="caution">
    <text evidence="11">The sequence shown here is derived from an EMBL/GenBank/DDBJ whole genome shotgun (WGS) entry which is preliminary data.</text>
</comment>
<feature type="transmembrane region" description="Helical" evidence="9">
    <location>
        <begin position="256"/>
        <end position="277"/>
    </location>
</feature>
<organism evidence="11 12">
    <name type="scientific">Spartinivicinus poritis</name>
    <dbReference type="NCBI Taxonomy" id="2994640"/>
    <lineage>
        <taxon>Bacteria</taxon>
        <taxon>Pseudomonadati</taxon>
        <taxon>Pseudomonadota</taxon>
        <taxon>Gammaproteobacteria</taxon>
        <taxon>Oceanospirillales</taxon>
        <taxon>Zooshikellaceae</taxon>
        <taxon>Spartinivicinus</taxon>
    </lineage>
</organism>
<evidence type="ECO:0000256" key="2">
    <source>
        <dbReference type="ARBA" id="ARBA00008240"/>
    </source>
</evidence>
<keyword evidence="3" id="KW-0813">Transport</keyword>
<evidence type="ECO:0000256" key="1">
    <source>
        <dbReference type="ARBA" id="ARBA00004651"/>
    </source>
</evidence>
<sequence length="413" mass="44973">MISWSKRIGIVTGNTFEYYDIAVFAAISTYIAVNFFPGDTKNSLLFVWGIFALRFLMRPVGGYIMGWYADKYGRKPALILTSGLIGIATITLALLPTYNEIGLLAPCILLLLQMIQSFCFGGEYPVIISYLVDNSTEKEKSRVSALIVASSLMGVVLSLVITFGLEYSLTKEQMTAWGWRIPLFLGIFNIIFSFYFKLKLTDKLSTMADSQGFGFDLNSIIKVFLVTIPAGITFYVNAVSSSTVINAFTDDSATKTLFALLSNALLVVLFLIAGWLIDKYSNAEKAMTAGIYSLILFSAPLYMLLDSSNIIVLGMAKLCILGISAIILAPTCAVIFEQTAAKNRTTSLALGYNLALSIFGGLTPLAIAALSSYDTVYTGLVLGATGFTYVFAIKLMNTHFDGRVKTSENVVLS</sequence>
<dbReference type="SUPFAM" id="SSF103473">
    <property type="entry name" value="MFS general substrate transporter"/>
    <property type="match status" value="1"/>
</dbReference>
<evidence type="ECO:0000256" key="5">
    <source>
        <dbReference type="ARBA" id="ARBA00022692"/>
    </source>
</evidence>
<keyword evidence="4" id="KW-1003">Cell membrane</keyword>
<evidence type="ECO:0000259" key="10">
    <source>
        <dbReference type="PROSITE" id="PS50850"/>
    </source>
</evidence>
<comment type="subcellular location">
    <subcellularLocation>
        <location evidence="1">Cell membrane</location>
        <topology evidence="1">Multi-pass membrane protein</topology>
    </subcellularLocation>
</comment>
<dbReference type="PROSITE" id="PS00216">
    <property type="entry name" value="SUGAR_TRANSPORT_1"/>
    <property type="match status" value="1"/>
</dbReference>
<keyword evidence="8 9" id="KW-0472">Membrane</keyword>
<dbReference type="InterPro" id="IPR020846">
    <property type="entry name" value="MFS_dom"/>
</dbReference>
<feature type="transmembrane region" description="Helical" evidence="9">
    <location>
        <begin position="376"/>
        <end position="396"/>
    </location>
</feature>
<feature type="transmembrane region" description="Helical" evidence="9">
    <location>
        <begin position="21"/>
        <end position="38"/>
    </location>
</feature>
<feature type="transmembrane region" description="Helical" evidence="9">
    <location>
        <begin position="77"/>
        <end position="95"/>
    </location>
</feature>
<feature type="transmembrane region" description="Helical" evidence="9">
    <location>
        <begin position="177"/>
        <end position="196"/>
    </location>
</feature>
<feature type="transmembrane region" description="Helical" evidence="9">
    <location>
        <begin position="311"/>
        <end position="336"/>
    </location>
</feature>
<evidence type="ECO:0000313" key="12">
    <source>
        <dbReference type="Proteomes" id="UP001528823"/>
    </source>
</evidence>
<evidence type="ECO:0000256" key="7">
    <source>
        <dbReference type="ARBA" id="ARBA00022989"/>
    </source>
</evidence>
<reference evidence="11 12" key="1">
    <citation type="submission" date="2022-11" db="EMBL/GenBank/DDBJ databases">
        <title>Spartinivicinus poritis sp. nov., isolated from scleractinian coral Porites lutea.</title>
        <authorList>
            <person name="Zhang G."/>
            <person name="Cai L."/>
            <person name="Wei Q."/>
        </authorList>
    </citation>
    <scope>NUCLEOTIDE SEQUENCE [LARGE SCALE GENOMIC DNA]</scope>
    <source>
        <strain evidence="11 12">A2-2</strain>
    </source>
</reference>
<keyword evidence="5 9" id="KW-0812">Transmembrane</keyword>
<dbReference type="RefSeq" id="WP_274691828.1">
    <property type="nucleotide sequence ID" value="NZ_JAPMOU010000068.1"/>
</dbReference>
<evidence type="ECO:0000256" key="6">
    <source>
        <dbReference type="ARBA" id="ARBA00022847"/>
    </source>
</evidence>
<feature type="transmembrane region" description="Helical" evidence="9">
    <location>
        <begin position="289"/>
        <end position="305"/>
    </location>
</feature>
<dbReference type="Pfam" id="PF07690">
    <property type="entry name" value="MFS_1"/>
    <property type="match status" value="1"/>
</dbReference>
<protein>
    <submittedName>
        <fullName evidence="11">MFS transporter</fullName>
    </submittedName>
</protein>
<evidence type="ECO:0000313" key="11">
    <source>
        <dbReference type="EMBL" id="MDE1465524.1"/>
    </source>
</evidence>
<keyword evidence="12" id="KW-1185">Reference proteome</keyword>
<dbReference type="EMBL" id="JAPMOU010000068">
    <property type="protein sequence ID" value="MDE1465524.1"/>
    <property type="molecule type" value="Genomic_DNA"/>
</dbReference>
<feature type="transmembrane region" description="Helical" evidence="9">
    <location>
        <begin position="44"/>
        <end position="65"/>
    </location>
</feature>